<dbReference type="Proteomes" id="UP000634919">
    <property type="component" value="Unassembled WGS sequence"/>
</dbReference>
<dbReference type="RefSeq" id="WP_191721732.1">
    <property type="nucleotide sequence ID" value="NZ_JACSQK010000001.1"/>
</dbReference>
<keyword evidence="2" id="KW-1185">Reference proteome</keyword>
<proteinExistence type="predicted"/>
<protein>
    <submittedName>
        <fullName evidence="1">Uncharacterized protein</fullName>
    </submittedName>
</protein>
<evidence type="ECO:0000313" key="1">
    <source>
        <dbReference type="EMBL" id="MBD7959337.1"/>
    </source>
</evidence>
<evidence type="ECO:0000313" key="2">
    <source>
        <dbReference type="Proteomes" id="UP000634919"/>
    </source>
</evidence>
<name>A0ABR8S785_9BURK</name>
<comment type="caution">
    <text evidence="1">The sequence shown here is derived from an EMBL/GenBank/DDBJ whole genome shotgun (WGS) entry which is preliminary data.</text>
</comment>
<gene>
    <name evidence="1" type="ORF">H9646_02495</name>
</gene>
<organism evidence="1 2">
    <name type="scientific">Comamonas avium</name>
    <dbReference type="NCBI Taxonomy" id="2762231"/>
    <lineage>
        <taxon>Bacteria</taxon>
        <taxon>Pseudomonadati</taxon>
        <taxon>Pseudomonadota</taxon>
        <taxon>Betaproteobacteria</taxon>
        <taxon>Burkholderiales</taxon>
        <taxon>Comamonadaceae</taxon>
        <taxon>Comamonas</taxon>
    </lineage>
</organism>
<accession>A0ABR8S785</accession>
<sequence>MRNAIYHKMDFGQLALQKLGQTDPNFRLYLAGIKPEPPKEWTHMEVVGAVSWLHTEPVRMLDHKSMSPSKQEARQRKRWSKRPWRFKLNHRMNVLAAWVQGWISTKSLASGLRYPHAIVALPVVGESGMLLVCPDAIEVMFGGD</sequence>
<dbReference type="EMBL" id="JACSQK010000001">
    <property type="protein sequence ID" value="MBD7959337.1"/>
    <property type="molecule type" value="Genomic_DNA"/>
</dbReference>
<reference evidence="1 2" key="1">
    <citation type="submission" date="2020-08" db="EMBL/GenBank/DDBJ databases">
        <title>A Genomic Blueprint of the Chicken Gut Microbiome.</title>
        <authorList>
            <person name="Gilroy R."/>
            <person name="Ravi A."/>
            <person name="Getino M."/>
            <person name="Pursley I."/>
            <person name="Horton D.L."/>
            <person name="Alikhan N.-F."/>
            <person name="Baker D."/>
            <person name="Gharbi K."/>
            <person name="Hall N."/>
            <person name="Watson M."/>
            <person name="Adriaenssens E.M."/>
            <person name="Foster-Nyarko E."/>
            <person name="Jarju S."/>
            <person name="Secka A."/>
            <person name="Antonio M."/>
            <person name="Oren A."/>
            <person name="Chaudhuri R."/>
            <person name="La Ragione R.M."/>
            <person name="Hildebrand F."/>
            <person name="Pallen M.J."/>
        </authorList>
    </citation>
    <scope>NUCLEOTIDE SEQUENCE [LARGE SCALE GENOMIC DNA]</scope>
    <source>
        <strain evidence="1 2">Sa2CVA6</strain>
    </source>
</reference>